<dbReference type="EMBL" id="MU266327">
    <property type="protein sequence ID" value="KAH7931149.1"/>
    <property type="molecule type" value="Genomic_DNA"/>
</dbReference>
<accession>A0ACB8C049</accession>
<comment type="caution">
    <text evidence="1">The sequence shown here is derived from an EMBL/GenBank/DDBJ whole genome shotgun (WGS) entry which is preliminary data.</text>
</comment>
<protein>
    <submittedName>
        <fullName evidence="1">Uncharacterized protein</fullName>
    </submittedName>
</protein>
<organism evidence="1 2">
    <name type="scientific">Leucogyrophana mollusca</name>
    <dbReference type="NCBI Taxonomy" id="85980"/>
    <lineage>
        <taxon>Eukaryota</taxon>
        <taxon>Fungi</taxon>
        <taxon>Dikarya</taxon>
        <taxon>Basidiomycota</taxon>
        <taxon>Agaricomycotina</taxon>
        <taxon>Agaricomycetes</taxon>
        <taxon>Agaricomycetidae</taxon>
        <taxon>Boletales</taxon>
        <taxon>Boletales incertae sedis</taxon>
        <taxon>Leucogyrophana</taxon>
    </lineage>
</organism>
<keyword evidence="2" id="KW-1185">Reference proteome</keyword>
<proteinExistence type="predicted"/>
<evidence type="ECO:0000313" key="1">
    <source>
        <dbReference type="EMBL" id="KAH7931149.1"/>
    </source>
</evidence>
<dbReference type="Proteomes" id="UP000790709">
    <property type="component" value="Unassembled WGS sequence"/>
</dbReference>
<name>A0ACB8C049_9AGAM</name>
<gene>
    <name evidence="1" type="ORF">BV22DRAFT_1052884</name>
</gene>
<evidence type="ECO:0000313" key="2">
    <source>
        <dbReference type="Proteomes" id="UP000790709"/>
    </source>
</evidence>
<reference evidence="1" key="1">
    <citation type="journal article" date="2021" name="New Phytol.">
        <title>Evolutionary innovations through gain and loss of genes in the ectomycorrhizal Boletales.</title>
        <authorList>
            <person name="Wu G."/>
            <person name="Miyauchi S."/>
            <person name="Morin E."/>
            <person name="Kuo A."/>
            <person name="Drula E."/>
            <person name="Varga T."/>
            <person name="Kohler A."/>
            <person name="Feng B."/>
            <person name="Cao Y."/>
            <person name="Lipzen A."/>
            <person name="Daum C."/>
            <person name="Hundley H."/>
            <person name="Pangilinan J."/>
            <person name="Johnson J."/>
            <person name="Barry K."/>
            <person name="LaButti K."/>
            <person name="Ng V."/>
            <person name="Ahrendt S."/>
            <person name="Min B."/>
            <person name="Choi I.G."/>
            <person name="Park H."/>
            <person name="Plett J.M."/>
            <person name="Magnuson J."/>
            <person name="Spatafora J.W."/>
            <person name="Nagy L.G."/>
            <person name="Henrissat B."/>
            <person name="Grigoriev I.V."/>
            <person name="Yang Z.L."/>
            <person name="Xu J."/>
            <person name="Martin F.M."/>
        </authorList>
    </citation>
    <scope>NUCLEOTIDE SEQUENCE</scope>
    <source>
        <strain evidence="1">KUC20120723A-06</strain>
    </source>
</reference>
<sequence>MTDEHQDDVAHACKCLNIRIRPQPHHDKPPDFLRSGPGDSEYTLTYVGEEGLHVAHPQVTMRTRKLGPLVADSSRCIRFTTLACLLCQSLVYRVQQQVPPNIEGQEGPLLPTHDWVEQETLKSSSGWIEVHRDCLDAAAIARISSSTSYSALFALLVPPSPTSTSEERFPPSPSLNSQDIPSPPILPINRPLFPPAPFTPSHPVFAHLSSIASNKSLALRTAAEEYLSRIVRDKVSELEKAEDQLREEVGGLWSKFLDSLARVEKEWNVSSDRHTSRRRDSLARLSISANPNGTSPLISVRDFVPVASPPARVASPASVPRVSSLSASIATSSFHHPRAAQEEAARLRSDSPRSPPPYSSHPSSPGSVDSRSLSSSNSSSEALPHPKGESILQPFQRSMDEAKDTAASFRYFTDLEADIVRARQQQPDEVRRSENGDSQMSTHNAKVPSDKNVNGAEQKMGGSLAQEAGPEVRGRHSTPRGKRKVTFDIKPDALTGEVAVVGQSGKFAEPKALDAEEMIFDLDDSNSDHEQSDDVSQPVLPLLEAPHAPARLARSRLPSNSVLPASLSSLRPTSLPVYSPLRSLAGDKSATKSLRSSPNRTSSPSTAQLAPRSDQPEPFDPQETEILKLVAADTPSHRGAWRKDSKAWQVFVSRQGDKGDASKGLIPEDTEGEDAFRFMGRHGDNDIEVRDEWNLPPGIPASLPVDIGPLSHVREPLSLASYQPKTSLSDRVGALVPPLPGAGGRYATSASLRRASYAERDRSRLMDPGALDFAIQDEDEDGDESEDELSEVHAQDEGRGRQRAFKILEARSKIPAEGIAVYAVHDEKSNGHVTVTTQGEGIHILNLSTLHSVASHAFGPLTLFSGPAISRYATENGTEVCTTYAIVNSSPEISKENRDRTIWMMKQNLSMRGTSNGEKRSSVVQHPVSRIFSVGHTSSNLVLVSASGDMTIVDDELNVQSHFQGSEDQELLDSWIFPRTSCSFMPAQPGTSSESLLVSCFRSGIMLSVRVATIDTAGILVPIGSCEIPLQVDETPNEDSSVVCQSCSSSGILTFINNNAEWVAYHLDASSGSSLTASIVGKPLSLAGISPRKGIVSLLSLGTSLVLLAASTGTALSDISLLLWDLQYGVVIASYSMPIPSSLVQNSTAGLRIALVAADDNQVLLTLSPIKPADKSMSLRSTLHVIPFTSNPKSSLAQAMGKAAVTARWLVQPVRPDRSWKETADDGRARLLWSMKTFLDRGERTNADQAFLSWADEHNQINKGEQASLPHHPTFIYGHEFVKDVMNLALRRTKQGSDSHHSSGVIQHLLEKGEVRASMVEGGLLISLRERSDWENILRSFKHVADISEDEMISIMKSILDFQRDPAHTTEMDRAQRWIPPLATYLFACVSYPTSSVELRLAIRKHIPNAADLVYILEALDSWLFGGTEDDIEIILKAVAANMDIGPRKQGLAPPYPKVISFLQVLLDASFVTLLQYPPSHNLLRRILEHLEPEVGFLDRLEHLRGVLEPFKKAHSRMVNEKVEGAPKETPAEWRKRKKRLEQQAALGVGLYRLEEILI</sequence>